<reference evidence="7 8" key="1">
    <citation type="submission" date="2020-04" db="EMBL/GenBank/DDBJ databases">
        <title>Perkinsus olseni comparative genomics.</title>
        <authorList>
            <person name="Bogema D.R."/>
        </authorList>
    </citation>
    <scope>NUCLEOTIDE SEQUENCE [LARGE SCALE GENOMIC DNA]</scope>
    <source>
        <strain evidence="7">ATCC PRA-205</strain>
    </source>
</reference>
<proteinExistence type="inferred from homology"/>
<keyword evidence="5" id="KW-0813">Transport</keyword>
<protein>
    <submittedName>
        <fullName evidence="7">Uncharacterized protein</fullName>
    </submittedName>
</protein>
<dbReference type="GO" id="GO:0006857">
    <property type="term" value="P:oligopeptide transport"/>
    <property type="evidence" value="ECO:0007669"/>
    <property type="project" value="InterPro"/>
</dbReference>
<evidence type="ECO:0000256" key="2">
    <source>
        <dbReference type="ARBA" id="ARBA00022692"/>
    </source>
</evidence>
<evidence type="ECO:0000256" key="3">
    <source>
        <dbReference type="ARBA" id="ARBA00022989"/>
    </source>
</evidence>
<feature type="transmembrane region" description="Helical" evidence="6">
    <location>
        <begin position="26"/>
        <end position="46"/>
    </location>
</feature>
<evidence type="ECO:0000256" key="1">
    <source>
        <dbReference type="ARBA" id="ARBA00004141"/>
    </source>
</evidence>
<gene>
    <name evidence="7" type="ORF">FOZ62_007108</name>
</gene>
<evidence type="ECO:0000313" key="7">
    <source>
        <dbReference type="EMBL" id="KAF4720562.1"/>
    </source>
</evidence>
<accession>A0A7J6RK26</accession>
<dbReference type="Proteomes" id="UP000574390">
    <property type="component" value="Unassembled WGS sequence"/>
</dbReference>
<organism evidence="7 8">
    <name type="scientific">Perkinsus olseni</name>
    <name type="common">Perkinsus atlanticus</name>
    <dbReference type="NCBI Taxonomy" id="32597"/>
    <lineage>
        <taxon>Eukaryota</taxon>
        <taxon>Sar</taxon>
        <taxon>Alveolata</taxon>
        <taxon>Perkinsozoa</taxon>
        <taxon>Perkinsea</taxon>
        <taxon>Perkinsida</taxon>
        <taxon>Perkinsidae</taxon>
        <taxon>Perkinsus</taxon>
    </lineage>
</organism>
<feature type="non-terminal residue" evidence="7">
    <location>
        <position position="1"/>
    </location>
</feature>
<evidence type="ECO:0000256" key="4">
    <source>
        <dbReference type="ARBA" id="ARBA00023136"/>
    </source>
</evidence>
<keyword evidence="3 6" id="KW-1133">Transmembrane helix</keyword>
<comment type="similarity">
    <text evidence="5">Belongs to the major facilitator superfamily. Proton-dependent oligopeptide transporter (POT/PTR) (TC 2.A.17) family.</text>
</comment>
<comment type="subcellular location">
    <subcellularLocation>
        <location evidence="1 5">Membrane</location>
        <topology evidence="1 5">Multi-pass membrane protein</topology>
    </subcellularLocation>
</comment>
<dbReference type="AlphaFoldDB" id="A0A7J6RK26"/>
<dbReference type="InterPro" id="IPR018456">
    <property type="entry name" value="PTR2_symporter_CS"/>
</dbReference>
<dbReference type="InterPro" id="IPR000109">
    <property type="entry name" value="POT_fam"/>
</dbReference>
<keyword evidence="4 6" id="KW-0472">Membrane</keyword>
<dbReference type="Gene3D" id="1.20.1250.20">
    <property type="entry name" value="MFS general substrate transporter like domains"/>
    <property type="match status" value="1"/>
</dbReference>
<dbReference type="GO" id="GO:0016020">
    <property type="term" value="C:membrane"/>
    <property type="evidence" value="ECO:0007669"/>
    <property type="project" value="UniProtKB-SubCell"/>
</dbReference>
<evidence type="ECO:0000313" key="8">
    <source>
        <dbReference type="Proteomes" id="UP000574390"/>
    </source>
</evidence>
<evidence type="ECO:0000256" key="6">
    <source>
        <dbReference type="SAM" id="Phobius"/>
    </source>
</evidence>
<dbReference type="GO" id="GO:0022857">
    <property type="term" value="F:transmembrane transporter activity"/>
    <property type="evidence" value="ECO:0007669"/>
    <property type="project" value="InterPro"/>
</dbReference>
<dbReference type="Pfam" id="PF00854">
    <property type="entry name" value="PTR2"/>
    <property type="match status" value="1"/>
</dbReference>
<sequence>SCVNVMGAQQFHPEEHKDLITRYYTYFYASINLGSIVGGIVTPILVESVSFTASFSFPPPPVHCCPPFVRPHTFPSSPISMNVEVVLYPCRASCVVELSVCANE</sequence>
<keyword evidence="2 5" id="KW-0812">Transmembrane</keyword>
<comment type="caution">
    <text evidence="7">The sequence shown here is derived from an EMBL/GenBank/DDBJ whole genome shotgun (WGS) entry which is preliminary data.</text>
</comment>
<name>A0A7J6RK26_PEROL</name>
<dbReference type="PROSITE" id="PS01023">
    <property type="entry name" value="PTR2_2"/>
    <property type="match status" value="1"/>
</dbReference>
<dbReference type="InterPro" id="IPR036259">
    <property type="entry name" value="MFS_trans_sf"/>
</dbReference>
<dbReference type="EMBL" id="JABANM010021836">
    <property type="protein sequence ID" value="KAF4720562.1"/>
    <property type="molecule type" value="Genomic_DNA"/>
</dbReference>
<evidence type="ECO:0000256" key="5">
    <source>
        <dbReference type="RuleBase" id="RU003755"/>
    </source>
</evidence>